<dbReference type="SMART" id="SM00448">
    <property type="entry name" value="REC"/>
    <property type="match status" value="1"/>
</dbReference>
<dbReference type="SUPFAM" id="SSF55785">
    <property type="entry name" value="PYP-like sensor domain (PAS domain)"/>
    <property type="match status" value="1"/>
</dbReference>
<dbReference type="GO" id="GO:0000160">
    <property type="term" value="P:phosphorelay signal transduction system"/>
    <property type="evidence" value="ECO:0007669"/>
    <property type="project" value="InterPro"/>
</dbReference>
<keyword evidence="2" id="KW-0808">Transferase</keyword>
<feature type="modified residue" description="4-aspartylphosphate" evidence="4">
    <location>
        <position position="492"/>
    </location>
</feature>
<gene>
    <name evidence="6" type="primary">glnG_1</name>
    <name evidence="6" type="ORF">Pla110_04410</name>
</gene>
<dbReference type="Gene3D" id="3.30.450.40">
    <property type="match status" value="1"/>
</dbReference>
<dbReference type="InterPro" id="IPR029016">
    <property type="entry name" value="GAF-like_dom_sf"/>
</dbReference>
<dbReference type="InterPro" id="IPR050595">
    <property type="entry name" value="Bact_response_regulator"/>
</dbReference>
<dbReference type="SMART" id="SM00065">
    <property type="entry name" value="GAF"/>
    <property type="match status" value="1"/>
</dbReference>
<dbReference type="Pfam" id="PF13185">
    <property type="entry name" value="GAF_2"/>
    <property type="match status" value="1"/>
</dbReference>
<dbReference type="Gene3D" id="3.40.50.2300">
    <property type="match status" value="1"/>
</dbReference>
<dbReference type="Proteomes" id="UP000317178">
    <property type="component" value="Chromosome"/>
</dbReference>
<organism evidence="6 7">
    <name type="scientific">Polystyrenella longa</name>
    <dbReference type="NCBI Taxonomy" id="2528007"/>
    <lineage>
        <taxon>Bacteria</taxon>
        <taxon>Pseudomonadati</taxon>
        <taxon>Planctomycetota</taxon>
        <taxon>Planctomycetia</taxon>
        <taxon>Planctomycetales</taxon>
        <taxon>Planctomycetaceae</taxon>
        <taxon>Polystyrenella</taxon>
    </lineage>
</organism>
<keyword evidence="3" id="KW-0418">Kinase</keyword>
<dbReference type="InterPro" id="IPR011006">
    <property type="entry name" value="CheY-like_superfamily"/>
</dbReference>
<evidence type="ECO:0000256" key="3">
    <source>
        <dbReference type="ARBA" id="ARBA00022777"/>
    </source>
</evidence>
<dbReference type="CDD" id="cd00156">
    <property type="entry name" value="REC"/>
    <property type="match status" value="1"/>
</dbReference>
<dbReference type="InterPro" id="IPR003018">
    <property type="entry name" value="GAF"/>
</dbReference>
<dbReference type="SUPFAM" id="SSF52172">
    <property type="entry name" value="CheY-like"/>
    <property type="match status" value="1"/>
</dbReference>
<dbReference type="AlphaFoldDB" id="A0A518CHN5"/>
<feature type="domain" description="Response regulatory" evidence="5">
    <location>
        <begin position="443"/>
        <end position="559"/>
    </location>
</feature>
<dbReference type="RefSeq" id="WP_231742829.1">
    <property type="nucleotide sequence ID" value="NZ_CP036281.1"/>
</dbReference>
<evidence type="ECO:0000256" key="2">
    <source>
        <dbReference type="ARBA" id="ARBA00022679"/>
    </source>
</evidence>
<evidence type="ECO:0000313" key="6">
    <source>
        <dbReference type="EMBL" id="QDU78737.1"/>
    </source>
</evidence>
<dbReference type="EMBL" id="CP036281">
    <property type="protein sequence ID" value="QDU78737.1"/>
    <property type="molecule type" value="Genomic_DNA"/>
</dbReference>
<dbReference type="PANTHER" id="PTHR44591:SF3">
    <property type="entry name" value="RESPONSE REGULATORY DOMAIN-CONTAINING PROTEIN"/>
    <property type="match status" value="1"/>
</dbReference>
<dbReference type="PANTHER" id="PTHR44591">
    <property type="entry name" value="STRESS RESPONSE REGULATOR PROTEIN 1"/>
    <property type="match status" value="1"/>
</dbReference>
<evidence type="ECO:0000256" key="4">
    <source>
        <dbReference type="PROSITE-ProRule" id="PRU00169"/>
    </source>
</evidence>
<evidence type="ECO:0000313" key="7">
    <source>
        <dbReference type="Proteomes" id="UP000317178"/>
    </source>
</evidence>
<dbReference type="SUPFAM" id="SSF55781">
    <property type="entry name" value="GAF domain-like"/>
    <property type="match status" value="1"/>
</dbReference>
<dbReference type="InterPro" id="IPR035965">
    <property type="entry name" value="PAS-like_dom_sf"/>
</dbReference>
<keyword evidence="7" id="KW-1185">Reference proteome</keyword>
<accession>A0A518CHN5</accession>
<dbReference type="PROSITE" id="PS50110">
    <property type="entry name" value="RESPONSE_REGULATORY"/>
    <property type="match status" value="1"/>
</dbReference>
<protein>
    <submittedName>
        <fullName evidence="6">Nitrogen regulation protein NR(I)</fullName>
    </submittedName>
</protein>
<sequence length="567" mass="63228">MTPSAREKILVLGEDSADLSNLVQSLELQFQVEVPRNFESGVQSLQTENFQAILVSGPQEALLKTFLEVDGLLDQLPDGLALLDSDLKILWSNERLLQLTSNTESLDGQNFYQVFGTPEILGPDYSPFNTALGQGVCARSQLRIGEKTYYEVQACPVLRSTETAPQLLLVVIRDVSTEVLHKQKLDAVYHAGVDLGDLSPQEVLEMTVQDRIDLLKSKILHYTEDLLEFETVEIRLVDKKTKTLESLLSVGMEEDAERRLLFAQPDGYGVTGFVASTGKSYLCEDTENDPLYLPGAPGAHSSLTVPLILHDEIIGTFNVESPQKGAFDETDLQFLELFSREVAIALNTLELLVAEKVTTVTESTERILKEVVGPVDGILNDAAWILERYIGHEPSVAERLQHILKHTREIKQMIQRVGESIAPQTTYNPMSYREEHPSLRGKRVLVVDSDSSVRGAAHELLGRYGCEVETAHHGDEALLMVRSFHYDVVIADIRLPDMTGYECFEKLLEIHPHLAVILMTGFGYDPSHSIVKARQRGLKSVLYKPFRLDQLLAELENAVSPPAKVNE</sequence>
<name>A0A518CHN5_9PLAN</name>
<evidence type="ECO:0000256" key="1">
    <source>
        <dbReference type="ARBA" id="ARBA00022553"/>
    </source>
</evidence>
<dbReference type="GO" id="GO:0016301">
    <property type="term" value="F:kinase activity"/>
    <property type="evidence" value="ECO:0007669"/>
    <property type="project" value="UniProtKB-KW"/>
</dbReference>
<proteinExistence type="predicted"/>
<dbReference type="Gene3D" id="3.30.450.20">
    <property type="entry name" value="PAS domain"/>
    <property type="match status" value="1"/>
</dbReference>
<evidence type="ECO:0000259" key="5">
    <source>
        <dbReference type="PROSITE" id="PS50110"/>
    </source>
</evidence>
<dbReference type="Pfam" id="PF00072">
    <property type="entry name" value="Response_reg"/>
    <property type="match status" value="1"/>
</dbReference>
<dbReference type="KEGG" id="plon:Pla110_04410"/>
<keyword evidence="1 4" id="KW-0597">Phosphoprotein</keyword>
<dbReference type="InterPro" id="IPR001789">
    <property type="entry name" value="Sig_transdc_resp-reg_receiver"/>
</dbReference>
<reference evidence="6 7" key="1">
    <citation type="submission" date="2019-02" db="EMBL/GenBank/DDBJ databases">
        <title>Deep-cultivation of Planctomycetes and their phenomic and genomic characterization uncovers novel biology.</title>
        <authorList>
            <person name="Wiegand S."/>
            <person name="Jogler M."/>
            <person name="Boedeker C."/>
            <person name="Pinto D."/>
            <person name="Vollmers J."/>
            <person name="Rivas-Marin E."/>
            <person name="Kohn T."/>
            <person name="Peeters S.H."/>
            <person name="Heuer A."/>
            <person name="Rast P."/>
            <person name="Oberbeckmann S."/>
            <person name="Bunk B."/>
            <person name="Jeske O."/>
            <person name="Meyerdierks A."/>
            <person name="Storesund J.E."/>
            <person name="Kallscheuer N."/>
            <person name="Luecker S."/>
            <person name="Lage O.M."/>
            <person name="Pohl T."/>
            <person name="Merkel B.J."/>
            <person name="Hornburger P."/>
            <person name="Mueller R.-W."/>
            <person name="Bruemmer F."/>
            <person name="Labrenz M."/>
            <person name="Spormann A.M."/>
            <person name="Op den Camp H."/>
            <person name="Overmann J."/>
            <person name="Amann R."/>
            <person name="Jetten M.S.M."/>
            <person name="Mascher T."/>
            <person name="Medema M.H."/>
            <person name="Devos D.P."/>
            <person name="Kaster A.-K."/>
            <person name="Ovreas L."/>
            <person name="Rohde M."/>
            <person name="Galperin M.Y."/>
            <person name="Jogler C."/>
        </authorList>
    </citation>
    <scope>NUCLEOTIDE SEQUENCE [LARGE SCALE GENOMIC DNA]</scope>
    <source>
        <strain evidence="6 7">Pla110</strain>
    </source>
</reference>